<gene>
    <name evidence="2" type="ordered locus">Clole_3145</name>
</gene>
<evidence type="ECO:0000256" key="1">
    <source>
        <dbReference type="SAM" id="MobiDB-lite"/>
    </source>
</evidence>
<dbReference type="KEGG" id="cle:Clole_3145"/>
<protein>
    <submittedName>
        <fullName evidence="2">Uncharacterized protein</fullName>
    </submittedName>
</protein>
<evidence type="ECO:0000313" key="2">
    <source>
        <dbReference type="EMBL" id="ADZ84840.1"/>
    </source>
</evidence>
<feature type="region of interest" description="Disordered" evidence="1">
    <location>
        <begin position="1"/>
        <end position="51"/>
    </location>
</feature>
<dbReference type="Proteomes" id="UP000008467">
    <property type="component" value="Chromosome"/>
</dbReference>
<dbReference type="EMBL" id="CP002582">
    <property type="protein sequence ID" value="ADZ84840.1"/>
    <property type="molecule type" value="Genomic_DNA"/>
</dbReference>
<sequence>MSNSKAPKSPTNNEWCSDSSNQSTEGTKYFHDKAKKSATNNQWVSRNTPAE</sequence>
<dbReference type="HOGENOM" id="CLU_3096992_0_0_9"/>
<feature type="compositionally biased region" description="Polar residues" evidence="1">
    <location>
        <begin position="37"/>
        <end position="51"/>
    </location>
</feature>
<proteinExistence type="predicted"/>
<accession>F2JPA1</accession>
<dbReference type="STRING" id="642492.Clole_3145"/>
<reference evidence="2 3" key="1">
    <citation type="journal article" date="2011" name="J. Bacteriol.">
        <title>Complete genome sequence of the cellulose-degrading bacterium Cellulosilyticum lentocellum.</title>
        <authorList>
            <consortium name="US DOE Joint Genome Institute"/>
            <person name="Miller D.A."/>
            <person name="Suen G."/>
            <person name="Bruce D."/>
            <person name="Copeland A."/>
            <person name="Cheng J.F."/>
            <person name="Detter C."/>
            <person name="Goodwin L.A."/>
            <person name="Han C.S."/>
            <person name="Hauser L.J."/>
            <person name="Land M.L."/>
            <person name="Lapidus A."/>
            <person name="Lucas S."/>
            <person name="Meincke L."/>
            <person name="Pitluck S."/>
            <person name="Tapia R."/>
            <person name="Teshima H."/>
            <person name="Woyke T."/>
            <person name="Fox B.G."/>
            <person name="Angert E.R."/>
            <person name="Currie C.R."/>
        </authorList>
    </citation>
    <scope>NUCLEOTIDE SEQUENCE [LARGE SCALE GENOMIC DNA]</scope>
    <source>
        <strain evidence="3">ATCC 49066 / DSM 5427 / NCIMB 11756 / RHM5</strain>
    </source>
</reference>
<dbReference type="AlphaFoldDB" id="F2JPA1"/>
<feature type="compositionally biased region" description="Polar residues" evidence="1">
    <location>
        <begin position="1"/>
        <end position="26"/>
    </location>
</feature>
<organism evidence="2 3">
    <name type="scientific">Cellulosilyticum lentocellum (strain ATCC 49066 / DSM 5427 / NCIMB 11756 / RHM5)</name>
    <name type="common">Clostridium lentocellum</name>
    <dbReference type="NCBI Taxonomy" id="642492"/>
    <lineage>
        <taxon>Bacteria</taxon>
        <taxon>Bacillati</taxon>
        <taxon>Bacillota</taxon>
        <taxon>Clostridia</taxon>
        <taxon>Lachnospirales</taxon>
        <taxon>Cellulosilyticaceae</taxon>
        <taxon>Cellulosilyticum</taxon>
    </lineage>
</organism>
<dbReference type="RefSeq" id="WP_013658118.1">
    <property type="nucleotide sequence ID" value="NC_015275.1"/>
</dbReference>
<keyword evidence="3" id="KW-1185">Reference proteome</keyword>
<evidence type="ECO:0000313" key="3">
    <source>
        <dbReference type="Proteomes" id="UP000008467"/>
    </source>
</evidence>
<name>F2JPA1_CELLD</name>